<evidence type="ECO:0000313" key="2">
    <source>
        <dbReference type="Proteomes" id="UP001519887"/>
    </source>
</evidence>
<gene>
    <name evidence="1" type="ORF">K0U00_23385</name>
</gene>
<dbReference type="EMBL" id="JAHZIK010000717">
    <property type="protein sequence ID" value="MBW7456982.1"/>
    <property type="molecule type" value="Genomic_DNA"/>
</dbReference>
<proteinExistence type="predicted"/>
<protein>
    <submittedName>
        <fullName evidence="1">Uncharacterized protein</fullName>
    </submittedName>
</protein>
<reference evidence="1 2" key="1">
    <citation type="submission" date="2021-07" db="EMBL/GenBank/DDBJ databases">
        <title>Paenibacillus radiodurans sp. nov., isolated from the southeastern edge of Tengger Desert.</title>
        <authorList>
            <person name="Zhang G."/>
        </authorList>
    </citation>
    <scope>NUCLEOTIDE SEQUENCE [LARGE SCALE GENOMIC DNA]</scope>
    <source>
        <strain evidence="1 2">CCM 7311</strain>
    </source>
</reference>
<comment type="caution">
    <text evidence="1">The sequence shown here is derived from an EMBL/GenBank/DDBJ whole genome shotgun (WGS) entry which is preliminary data.</text>
</comment>
<sequence>IIGARGTLLFSYQELPAEVSAVPRRGLLDTSRTPEDWHGTMEPHFERWAGAAHGQELWRPLRLIFSF</sequence>
<keyword evidence="2" id="KW-1185">Reference proteome</keyword>
<feature type="non-terminal residue" evidence="1">
    <location>
        <position position="1"/>
    </location>
</feature>
<evidence type="ECO:0000313" key="1">
    <source>
        <dbReference type="EMBL" id="MBW7456982.1"/>
    </source>
</evidence>
<dbReference type="Proteomes" id="UP001519887">
    <property type="component" value="Unassembled WGS sequence"/>
</dbReference>
<organism evidence="1 2">
    <name type="scientific">Paenibacillus sepulcri</name>
    <dbReference type="NCBI Taxonomy" id="359917"/>
    <lineage>
        <taxon>Bacteria</taxon>
        <taxon>Bacillati</taxon>
        <taxon>Bacillota</taxon>
        <taxon>Bacilli</taxon>
        <taxon>Bacillales</taxon>
        <taxon>Paenibacillaceae</taxon>
        <taxon>Paenibacillus</taxon>
    </lineage>
</organism>
<accession>A0ABS7C7S0</accession>
<name>A0ABS7C7S0_9BACL</name>